<reference evidence="5 6" key="1">
    <citation type="submission" date="2016-11" db="EMBL/GenBank/DDBJ databases">
        <authorList>
            <person name="Jaros S."/>
            <person name="Januszkiewicz K."/>
            <person name="Wedrychowicz H."/>
        </authorList>
    </citation>
    <scope>NUCLEOTIDE SEQUENCE [LARGE SCALE GENOMIC DNA]</scope>
    <source>
        <strain evidence="5 6">DSM 15930</strain>
    </source>
</reference>
<dbReference type="SUPFAM" id="SSF51206">
    <property type="entry name" value="cAMP-binding domain-like"/>
    <property type="match status" value="1"/>
</dbReference>
<accession>A0A1M7JXM9</accession>
<dbReference type="SUPFAM" id="SSF46785">
    <property type="entry name" value="Winged helix' DNA-binding domain"/>
    <property type="match status" value="1"/>
</dbReference>
<dbReference type="Proteomes" id="UP000184038">
    <property type="component" value="Unassembled WGS sequence"/>
</dbReference>
<proteinExistence type="predicted"/>
<dbReference type="GO" id="GO:0003700">
    <property type="term" value="F:DNA-binding transcription factor activity"/>
    <property type="evidence" value="ECO:0007669"/>
    <property type="project" value="TreeGrafter"/>
</dbReference>
<dbReference type="EMBL" id="FRCP01000012">
    <property type="protein sequence ID" value="SHM57734.1"/>
    <property type="molecule type" value="Genomic_DNA"/>
</dbReference>
<dbReference type="GO" id="GO:0003677">
    <property type="term" value="F:DNA binding"/>
    <property type="evidence" value="ECO:0007669"/>
    <property type="project" value="UniProtKB-KW"/>
</dbReference>
<keyword evidence="3" id="KW-0804">Transcription</keyword>
<dbReference type="SMART" id="SM00100">
    <property type="entry name" value="cNMP"/>
    <property type="match status" value="1"/>
</dbReference>
<dbReference type="RefSeq" id="WP_073288083.1">
    <property type="nucleotide sequence ID" value="NZ_FRCP01000012.1"/>
</dbReference>
<dbReference type="PANTHER" id="PTHR24567:SF58">
    <property type="entry name" value="CYCLIC AMP-BINDING REGULATORY PROTEIN"/>
    <property type="match status" value="1"/>
</dbReference>
<sequence length="231" mass="26045">MNTIKPEYINTIASSKLFEGIRADEIEGLLPCLSATEQNYKKDSYIYQMGDTTTKIGLVISGCVHLVKEDYWGNHTILSEVMPGEFFGEAYACLKTESLTISCVATEPTTILFLDIQKIITICTSACSFHTRLIQNLMMVIAQKNVLLTQKLDHISKRSTRDKLLSYLSAQATKQHSNTFTIPFNRQQLADYLSVDRSAMSNELCKLRDQGLLTFQKNSFTLSQLSMTELD</sequence>
<dbReference type="InterPro" id="IPR012318">
    <property type="entry name" value="HTH_CRP"/>
</dbReference>
<dbReference type="GO" id="GO:0016301">
    <property type="term" value="F:kinase activity"/>
    <property type="evidence" value="ECO:0007669"/>
    <property type="project" value="UniProtKB-KW"/>
</dbReference>
<gene>
    <name evidence="5" type="ORF">SAMN02746066_02473</name>
</gene>
<evidence type="ECO:0000313" key="6">
    <source>
        <dbReference type="Proteomes" id="UP000184038"/>
    </source>
</evidence>
<evidence type="ECO:0000256" key="1">
    <source>
        <dbReference type="ARBA" id="ARBA00023015"/>
    </source>
</evidence>
<dbReference type="InterPro" id="IPR018490">
    <property type="entry name" value="cNMP-bd_dom_sf"/>
</dbReference>
<dbReference type="Pfam" id="PF00027">
    <property type="entry name" value="cNMP_binding"/>
    <property type="match status" value="1"/>
</dbReference>
<dbReference type="InterPro" id="IPR000595">
    <property type="entry name" value="cNMP-bd_dom"/>
</dbReference>
<dbReference type="GO" id="GO:0005829">
    <property type="term" value="C:cytosol"/>
    <property type="evidence" value="ECO:0007669"/>
    <property type="project" value="TreeGrafter"/>
</dbReference>
<dbReference type="PANTHER" id="PTHR24567">
    <property type="entry name" value="CRP FAMILY TRANSCRIPTIONAL REGULATORY PROTEIN"/>
    <property type="match status" value="1"/>
</dbReference>
<keyword evidence="1" id="KW-0805">Transcription regulation</keyword>
<dbReference type="InterPro" id="IPR036390">
    <property type="entry name" value="WH_DNA-bd_sf"/>
</dbReference>
<keyword evidence="5" id="KW-0418">Kinase</keyword>
<dbReference type="AlphaFoldDB" id="A0A1M7JXM9"/>
<protein>
    <submittedName>
        <fullName evidence="5">cAMP-binding domain of CRP or a regulatory subunit of cAMP-dependent protein kinases</fullName>
    </submittedName>
</protein>
<dbReference type="OrthoDB" id="9774616at2"/>
<dbReference type="STRING" id="1120996.SAMN02746066_02473"/>
<keyword evidence="5" id="KW-0808">Transferase</keyword>
<dbReference type="InterPro" id="IPR014710">
    <property type="entry name" value="RmlC-like_jellyroll"/>
</dbReference>
<evidence type="ECO:0000313" key="5">
    <source>
        <dbReference type="EMBL" id="SHM57734.1"/>
    </source>
</evidence>
<keyword evidence="6" id="KW-1185">Reference proteome</keyword>
<evidence type="ECO:0000256" key="3">
    <source>
        <dbReference type="ARBA" id="ARBA00023163"/>
    </source>
</evidence>
<evidence type="ECO:0000256" key="2">
    <source>
        <dbReference type="ARBA" id="ARBA00023125"/>
    </source>
</evidence>
<dbReference type="Pfam" id="PF13545">
    <property type="entry name" value="HTH_Crp_2"/>
    <property type="match status" value="1"/>
</dbReference>
<dbReference type="InterPro" id="IPR050397">
    <property type="entry name" value="Env_Response_Regulators"/>
</dbReference>
<dbReference type="Gene3D" id="2.60.120.10">
    <property type="entry name" value="Jelly Rolls"/>
    <property type="match status" value="1"/>
</dbReference>
<evidence type="ECO:0000259" key="4">
    <source>
        <dbReference type="PROSITE" id="PS50042"/>
    </source>
</evidence>
<dbReference type="PROSITE" id="PS50042">
    <property type="entry name" value="CNMP_BINDING_3"/>
    <property type="match status" value="1"/>
</dbReference>
<keyword evidence="2" id="KW-0238">DNA-binding</keyword>
<feature type="domain" description="Cyclic nucleotide-binding" evidence="4">
    <location>
        <begin position="17"/>
        <end position="140"/>
    </location>
</feature>
<dbReference type="CDD" id="cd00038">
    <property type="entry name" value="CAP_ED"/>
    <property type="match status" value="1"/>
</dbReference>
<organism evidence="5 6">
    <name type="scientific">Anaerosporobacter mobilis DSM 15930</name>
    <dbReference type="NCBI Taxonomy" id="1120996"/>
    <lineage>
        <taxon>Bacteria</taxon>
        <taxon>Bacillati</taxon>
        <taxon>Bacillota</taxon>
        <taxon>Clostridia</taxon>
        <taxon>Lachnospirales</taxon>
        <taxon>Lachnospiraceae</taxon>
        <taxon>Anaerosporobacter</taxon>
    </lineage>
</organism>
<name>A0A1M7JXM9_9FIRM</name>